<dbReference type="SMART" id="SM00448">
    <property type="entry name" value="REC"/>
    <property type="match status" value="1"/>
</dbReference>
<sequence>MSTMTAEAVDTGVARTSVLVIDDHTSFAELLTSAIDHEPDLQGLGFAKNATMGVRMCRSLQPDVVVVSSGQPEGLGPRIAADLMAASPGTHVVMLVSEPTSEGLAQAAAAGASAFLARGTPLTALLGTVRHSHSGVIEVDPQILAAFATQALPHGQASAAASLLTKRQMDVLKLMAEGKDVRSNAKTLGISQNTCRGYVKAIHTRLGVHSQLEAVVMARQLGLLAASR</sequence>
<dbReference type="InterPro" id="IPR001789">
    <property type="entry name" value="Sig_transdc_resp-reg_receiver"/>
</dbReference>
<dbReference type="InterPro" id="IPR011006">
    <property type="entry name" value="CheY-like_superfamily"/>
</dbReference>
<dbReference type="GO" id="GO:0006355">
    <property type="term" value="P:regulation of DNA-templated transcription"/>
    <property type="evidence" value="ECO:0007669"/>
    <property type="project" value="InterPro"/>
</dbReference>
<keyword evidence="6" id="KW-1185">Reference proteome</keyword>
<dbReference type="InterPro" id="IPR016032">
    <property type="entry name" value="Sig_transdc_resp-reg_C-effctor"/>
</dbReference>
<dbReference type="SMART" id="SM00421">
    <property type="entry name" value="HTH_LUXR"/>
    <property type="match status" value="1"/>
</dbReference>
<evidence type="ECO:0000313" key="6">
    <source>
        <dbReference type="Proteomes" id="UP000272560"/>
    </source>
</evidence>
<feature type="domain" description="Response regulatory" evidence="4">
    <location>
        <begin position="17"/>
        <end position="133"/>
    </location>
</feature>
<dbReference type="PANTHER" id="PTHR43214:SF44">
    <property type="entry name" value="TWO-COMPONENT RESPONSE REGULATOR"/>
    <property type="match status" value="1"/>
</dbReference>
<accession>A0A3A5M1H3</accession>
<organism evidence="5 6">
    <name type="scientific">Arthrobacter cheniae</name>
    <dbReference type="NCBI Taxonomy" id="1258888"/>
    <lineage>
        <taxon>Bacteria</taxon>
        <taxon>Bacillati</taxon>
        <taxon>Actinomycetota</taxon>
        <taxon>Actinomycetes</taxon>
        <taxon>Micrococcales</taxon>
        <taxon>Micrococcaceae</taxon>
        <taxon>Arthrobacter</taxon>
    </lineage>
</organism>
<name>A0A3A5M1H3_9MICC</name>
<keyword evidence="1 5" id="KW-0238">DNA-binding</keyword>
<dbReference type="GO" id="GO:0003677">
    <property type="term" value="F:DNA binding"/>
    <property type="evidence" value="ECO:0007669"/>
    <property type="project" value="UniProtKB-KW"/>
</dbReference>
<reference evidence="5 6" key="1">
    <citation type="submission" date="2018-09" db="EMBL/GenBank/DDBJ databases">
        <title>Novel species of Arthrobacter.</title>
        <authorList>
            <person name="Liu Q."/>
            <person name="Xin Y.-H."/>
        </authorList>
    </citation>
    <scope>NUCLEOTIDE SEQUENCE [LARGE SCALE GENOMIC DNA]</scope>
    <source>
        <strain evidence="5 6">Hz2</strain>
    </source>
</reference>
<dbReference type="InterPro" id="IPR039420">
    <property type="entry name" value="WalR-like"/>
</dbReference>
<dbReference type="GO" id="GO:0000160">
    <property type="term" value="P:phosphorelay signal transduction system"/>
    <property type="evidence" value="ECO:0007669"/>
    <property type="project" value="InterPro"/>
</dbReference>
<dbReference type="PROSITE" id="PS50110">
    <property type="entry name" value="RESPONSE_REGULATORY"/>
    <property type="match status" value="1"/>
</dbReference>
<evidence type="ECO:0000313" key="5">
    <source>
        <dbReference type="EMBL" id="RJT79884.1"/>
    </source>
</evidence>
<dbReference type="Pfam" id="PF00072">
    <property type="entry name" value="Response_reg"/>
    <property type="match status" value="1"/>
</dbReference>
<dbReference type="SUPFAM" id="SSF46894">
    <property type="entry name" value="C-terminal effector domain of the bipartite response regulators"/>
    <property type="match status" value="1"/>
</dbReference>
<evidence type="ECO:0000256" key="1">
    <source>
        <dbReference type="ARBA" id="ARBA00023125"/>
    </source>
</evidence>
<dbReference type="Gene3D" id="3.40.50.2300">
    <property type="match status" value="1"/>
</dbReference>
<dbReference type="EMBL" id="QZVT01000004">
    <property type="protein sequence ID" value="RJT79884.1"/>
    <property type="molecule type" value="Genomic_DNA"/>
</dbReference>
<dbReference type="CDD" id="cd06170">
    <property type="entry name" value="LuxR_C_like"/>
    <property type="match status" value="1"/>
</dbReference>
<dbReference type="PANTHER" id="PTHR43214">
    <property type="entry name" value="TWO-COMPONENT RESPONSE REGULATOR"/>
    <property type="match status" value="1"/>
</dbReference>
<protein>
    <submittedName>
        <fullName evidence="5">DNA-binding response regulator</fullName>
    </submittedName>
</protein>
<gene>
    <name evidence="5" type="ORF">D6T63_08185</name>
</gene>
<dbReference type="PROSITE" id="PS50043">
    <property type="entry name" value="HTH_LUXR_2"/>
    <property type="match status" value="1"/>
</dbReference>
<proteinExistence type="predicted"/>
<dbReference type="InterPro" id="IPR000792">
    <property type="entry name" value="Tscrpt_reg_LuxR_C"/>
</dbReference>
<evidence type="ECO:0000256" key="2">
    <source>
        <dbReference type="PROSITE-ProRule" id="PRU00169"/>
    </source>
</evidence>
<comment type="caution">
    <text evidence="5">The sequence shown here is derived from an EMBL/GenBank/DDBJ whole genome shotgun (WGS) entry which is preliminary data.</text>
</comment>
<evidence type="ECO:0000259" key="3">
    <source>
        <dbReference type="PROSITE" id="PS50043"/>
    </source>
</evidence>
<comment type="caution">
    <text evidence="2">Lacks conserved residue(s) required for the propagation of feature annotation.</text>
</comment>
<evidence type="ECO:0000259" key="4">
    <source>
        <dbReference type="PROSITE" id="PS50110"/>
    </source>
</evidence>
<dbReference type="SUPFAM" id="SSF52172">
    <property type="entry name" value="CheY-like"/>
    <property type="match status" value="1"/>
</dbReference>
<feature type="domain" description="HTH luxR-type" evidence="3">
    <location>
        <begin position="157"/>
        <end position="222"/>
    </location>
</feature>
<dbReference type="Proteomes" id="UP000272560">
    <property type="component" value="Unassembled WGS sequence"/>
</dbReference>
<dbReference type="OrthoDB" id="134712at2"/>
<dbReference type="AlphaFoldDB" id="A0A3A5M1H3"/>
<dbReference type="Pfam" id="PF00196">
    <property type="entry name" value="GerE"/>
    <property type="match status" value="1"/>
</dbReference>
<dbReference type="PRINTS" id="PR00038">
    <property type="entry name" value="HTHLUXR"/>
</dbReference>